<dbReference type="PROSITE" id="PS01124">
    <property type="entry name" value="HTH_ARAC_FAMILY_2"/>
    <property type="match status" value="1"/>
</dbReference>
<comment type="caution">
    <text evidence="5">The sequence shown here is derived from an EMBL/GenBank/DDBJ whole genome shotgun (WGS) entry which is preliminary data.</text>
</comment>
<evidence type="ECO:0000313" key="6">
    <source>
        <dbReference type="Proteomes" id="UP001139534"/>
    </source>
</evidence>
<dbReference type="PANTHER" id="PTHR43280:SF2">
    <property type="entry name" value="HTH-TYPE TRANSCRIPTIONAL REGULATOR EXSA"/>
    <property type="match status" value="1"/>
</dbReference>
<dbReference type="GO" id="GO:0003700">
    <property type="term" value="F:DNA-binding transcription factor activity"/>
    <property type="evidence" value="ECO:0007669"/>
    <property type="project" value="InterPro"/>
</dbReference>
<keyword evidence="6" id="KW-1185">Reference proteome</keyword>
<protein>
    <submittedName>
        <fullName evidence="5">AraC family transcriptional regulator</fullName>
    </submittedName>
</protein>
<dbReference type="RefSeq" id="WP_248553148.1">
    <property type="nucleotide sequence ID" value="NZ_JALPRK010000020.1"/>
</dbReference>
<dbReference type="InterPro" id="IPR018062">
    <property type="entry name" value="HTH_AraC-typ_CS"/>
</dbReference>
<accession>A0A9X1Y1J6</accession>
<keyword evidence="1" id="KW-0805">Transcription regulation</keyword>
<sequence length="267" mass="31124">MFQVDSVHHDKMIPGWCTSQERINFNVLVLVTEGKVVYEVDQKRLIAEKGDLLILPKLITRAGVNHESGPHQKYTILFTCNKEETLLPFLQCYEQTLIKPRNFESLRRRFEKLLLEMRGARSFRSMICQGILQELLGIIARELEQPEMAPMKIKYAHTIQNYLVEHYRESIEIGQLAKLIGRSENYTISIYKEVTGQSPIKYLHRLRIMEACYLLLNTKTSIASISQYLGYYDTSYFFRMFKQLTSMSPSEFIAMGQPLDSEVFWGS</sequence>
<dbReference type="InterPro" id="IPR009057">
    <property type="entry name" value="Homeodomain-like_sf"/>
</dbReference>
<evidence type="ECO:0000256" key="2">
    <source>
        <dbReference type="ARBA" id="ARBA00023125"/>
    </source>
</evidence>
<dbReference type="EMBL" id="JALPRK010000020">
    <property type="protein sequence ID" value="MCK8489104.1"/>
    <property type="molecule type" value="Genomic_DNA"/>
</dbReference>
<dbReference type="Gene3D" id="1.10.10.60">
    <property type="entry name" value="Homeodomain-like"/>
    <property type="match status" value="2"/>
</dbReference>
<name>A0A9X1Y1J6_9BACL</name>
<reference evidence="5" key="1">
    <citation type="submission" date="2022-04" db="EMBL/GenBank/DDBJ databases">
        <authorList>
            <person name="Seo M.-J."/>
        </authorList>
    </citation>
    <scope>NUCLEOTIDE SEQUENCE</scope>
    <source>
        <strain evidence="5">MBLB2552</strain>
    </source>
</reference>
<dbReference type="Pfam" id="PF12833">
    <property type="entry name" value="HTH_18"/>
    <property type="match status" value="1"/>
</dbReference>
<proteinExistence type="predicted"/>
<organism evidence="5 6">
    <name type="scientific">Paenibacillus mellifer</name>
    <dbReference type="NCBI Taxonomy" id="2937794"/>
    <lineage>
        <taxon>Bacteria</taxon>
        <taxon>Bacillati</taxon>
        <taxon>Bacillota</taxon>
        <taxon>Bacilli</taxon>
        <taxon>Bacillales</taxon>
        <taxon>Paenibacillaceae</taxon>
        <taxon>Paenibacillus</taxon>
    </lineage>
</organism>
<evidence type="ECO:0000259" key="4">
    <source>
        <dbReference type="PROSITE" id="PS01124"/>
    </source>
</evidence>
<dbReference type="PANTHER" id="PTHR43280">
    <property type="entry name" value="ARAC-FAMILY TRANSCRIPTIONAL REGULATOR"/>
    <property type="match status" value="1"/>
</dbReference>
<dbReference type="Pfam" id="PF02311">
    <property type="entry name" value="AraC_binding"/>
    <property type="match status" value="1"/>
</dbReference>
<evidence type="ECO:0000313" key="5">
    <source>
        <dbReference type="EMBL" id="MCK8489104.1"/>
    </source>
</evidence>
<dbReference type="InterPro" id="IPR003313">
    <property type="entry name" value="AraC-bd"/>
</dbReference>
<keyword evidence="2" id="KW-0238">DNA-binding</keyword>
<dbReference type="SMART" id="SM00342">
    <property type="entry name" value="HTH_ARAC"/>
    <property type="match status" value="1"/>
</dbReference>
<evidence type="ECO:0000256" key="3">
    <source>
        <dbReference type="ARBA" id="ARBA00023163"/>
    </source>
</evidence>
<feature type="domain" description="HTH araC/xylS-type" evidence="4">
    <location>
        <begin position="157"/>
        <end position="255"/>
    </location>
</feature>
<dbReference type="InterPro" id="IPR037923">
    <property type="entry name" value="HTH-like"/>
</dbReference>
<dbReference type="SUPFAM" id="SSF51215">
    <property type="entry name" value="Regulatory protein AraC"/>
    <property type="match status" value="1"/>
</dbReference>
<dbReference type="InterPro" id="IPR018060">
    <property type="entry name" value="HTH_AraC"/>
</dbReference>
<gene>
    <name evidence="5" type="ORF">M0651_18185</name>
</gene>
<dbReference type="SUPFAM" id="SSF46689">
    <property type="entry name" value="Homeodomain-like"/>
    <property type="match status" value="2"/>
</dbReference>
<dbReference type="AlphaFoldDB" id="A0A9X1Y1J6"/>
<dbReference type="Proteomes" id="UP001139534">
    <property type="component" value="Unassembled WGS sequence"/>
</dbReference>
<evidence type="ECO:0000256" key="1">
    <source>
        <dbReference type="ARBA" id="ARBA00023015"/>
    </source>
</evidence>
<keyword evidence="3" id="KW-0804">Transcription</keyword>
<dbReference type="PROSITE" id="PS00041">
    <property type="entry name" value="HTH_ARAC_FAMILY_1"/>
    <property type="match status" value="1"/>
</dbReference>
<dbReference type="GO" id="GO:0043565">
    <property type="term" value="F:sequence-specific DNA binding"/>
    <property type="evidence" value="ECO:0007669"/>
    <property type="project" value="InterPro"/>
</dbReference>